<comment type="catalytic activity">
    <reaction evidence="1 5">
        <text>dTDP-4-dehydro-6-deoxy-alpha-D-glucose = dTDP-4-dehydro-beta-L-rhamnose</text>
        <dbReference type="Rhea" id="RHEA:16969"/>
        <dbReference type="ChEBI" id="CHEBI:57649"/>
        <dbReference type="ChEBI" id="CHEBI:62830"/>
        <dbReference type="EC" id="5.1.3.13"/>
    </reaction>
</comment>
<comment type="function">
    <text evidence="2 5">Catalyzes the epimerization of the C3' and C5'positions of dTDP-6-deoxy-D-xylo-4-hexulose, forming dTDP-6-deoxy-L-lyxo-4-hexulose.</text>
</comment>
<dbReference type="Gene3D" id="2.60.120.10">
    <property type="entry name" value="Jelly Rolls"/>
    <property type="match status" value="1"/>
</dbReference>
<dbReference type="Proteomes" id="UP000060277">
    <property type="component" value="Chromosome"/>
</dbReference>
<dbReference type="InterPro" id="IPR014710">
    <property type="entry name" value="RmlC-like_jellyroll"/>
</dbReference>
<dbReference type="NCBIfam" id="TIGR01221">
    <property type="entry name" value="rmlC"/>
    <property type="match status" value="1"/>
</dbReference>
<name>A0ABN4JF45_9BURK</name>
<dbReference type="EMBL" id="CP013480">
    <property type="protein sequence ID" value="ALS59547.1"/>
    <property type="molecule type" value="Genomic_DNA"/>
</dbReference>
<sequence length="188" mass="20657">MISGRFDIVDTALQGLKVLDKQVMGDARGYLERMYCADDLDGVLGSRRIAQINHTATAKRGTVRGMHFQRPPHAEVKLVSCIRGEVFDVAVDLRRDSPTFLQWHAQVLSAENHRSLLIPEGFAHGFQCLSDDCELLYFHTAAYCGPAEGGLCATDARLAIDWPLPVIGLSPRDAAHPAIDDTFVGLLL</sequence>
<dbReference type="PANTHER" id="PTHR21047:SF2">
    <property type="entry name" value="THYMIDINE DIPHOSPHO-4-KETO-RHAMNOSE 3,5-EPIMERASE"/>
    <property type="match status" value="1"/>
</dbReference>
<evidence type="ECO:0000256" key="3">
    <source>
        <dbReference type="ARBA" id="ARBA00012098"/>
    </source>
</evidence>
<dbReference type="EC" id="5.1.3.13" evidence="3 5"/>
<proteinExistence type="inferred from homology"/>
<dbReference type="Pfam" id="PF00908">
    <property type="entry name" value="dTDP_sugar_isom"/>
    <property type="match status" value="1"/>
</dbReference>
<dbReference type="InterPro" id="IPR000888">
    <property type="entry name" value="RmlC-like"/>
</dbReference>
<comment type="similarity">
    <text evidence="5">Belongs to the dTDP-4-dehydrorhamnose 3,5-epimerase family.</text>
</comment>
<evidence type="ECO:0000313" key="7">
    <source>
        <dbReference type="Proteomes" id="UP000060277"/>
    </source>
</evidence>
<dbReference type="CDD" id="cd00438">
    <property type="entry name" value="cupin_RmlC"/>
    <property type="match status" value="1"/>
</dbReference>
<evidence type="ECO:0000256" key="1">
    <source>
        <dbReference type="ARBA" id="ARBA00001298"/>
    </source>
</evidence>
<evidence type="ECO:0000313" key="6">
    <source>
        <dbReference type="EMBL" id="ALS59547.1"/>
    </source>
</evidence>
<dbReference type="PANTHER" id="PTHR21047">
    <property type="entry name" value="DTDP-6-DEOXY-D-GLUCOSE-3,5 EPIMERASE"/>
    <property type="match status" value="1"/>
</dbReference>
<dbReference type="RefSeq" id="WP_058376471.1">
    <property type="nucleotide sequence ID" value="NZ_CP013480.3"/>
</dbReference>
<reference evidence="7" key="1">
    <citation type="submission" date="2015-12" db="EMBL/GenBank/DDBJ databases">
        <title>Complete genome sequence of Pandoraea norimbergensis DSM 11628.</title>
        <authorList>
            <person name="Ee R."/>
            <person name="Lim Y.-L."/>
            <person name="Yong D."/>
            <person name="Yin W.-F."/>
            <person name="Chan K.-G."/>
        </authorList>
    </citation>
    <scope>NUCLEOTIDE SEQUENCE [LARGE SCALE GENOMIC DNA]</scope>
    <source>
        <strain evidence="7">DSM 11628</strain>
    </source>
</reference>
<protein>
    <recommendedName>
        <fullName evidence="4 5">dTDP-4-dehydrorhamnose 3,5-epimerase</fullName>
        <ecNumber evidence="3 5">5.1.3.13</ecNumber>
    </recommendedName>
    <alternativeName>
        <fullName evidence="5">Thymidine diphospho-4-keto-rhamnose 3,5-epimerase</fullName>
    </alternativeName>
</protein>
<comment type="pathway">
    <text evidence="5">Carbohydrate biosynthesis; dTDP-L-rhamnose biosynthesis.</text>
</comment>
<evidence type="ECO:0000256" key="4">
    <source>
        <dbReference type="ARBA" id="ARBA00019595"/>
    </source>
</evidence>
<dbReference type="InterPro" id="IPR011051">
    <property type="entry name" value="RmlC_Cupin_sf"/>
</dbReference>
<dbReference type="SUPFAM" id="SSF51182">
    <property type="entry name" value="RmlC-like cupins"/>
    <property type="match status" value="1"/>
</dbReference>
<keyword evidence="5" id="KW-0413">Isomerase</keyword>
<gene>
    <name evidence="6" type="ORF">AT302_07055</name>
</gene>
<comment type="subunit">
    <text evidence="5">Homodimer.</text>
</comment>
<accession>A0ABN4JF45</accession>
<evidence type="ECO:0000256" key="2">
    <source>
        <dbReference type="ARBA" id="ARBA00001997"/>
    </source>
</evidence>
<evidence type="ECO:0000256" key="5">
    <source>
        <dbReference type="RuleBase" id="RU364069"/>
    </source>
</evidence>
<organism evidence="6 7">
    <name type="scientific">Pandoraea norimbergensis</name>
    <dbReference type="NCBI Taxonomy" id="93219"/>
    <lineage>
        <taxon>Bacteria</taxon>
        <taxon>Pseudomonadati</taxon>
        <taxon>Pseudomonadota</taxon>
        <taxon>Betaproteobacteria</taxon>
        <taxon>Burkholderiales</taxon>
        <taxon>Burkholderiaceae</taxon>
        <taxon>Pandoraea</taxon>
    </lineage>
</organism>
<keyword evidence="7" id="KW-1185">Reference proteome</keyword>